<feature type="compositionally biased region" description="Low complexity" evidence="1">
    <location>
        <begin position="16"/>
        <end position="26"/>
    </location>
</feature>
<dbReference type="AlphaFoldDB" id="A0AAC9VWS9"/>
<dbReference type="EMBL" id="CP023147">
    <property type="protein sequence ID" value="ASW91273.1"/>
    <property type="molecule type" value="Genomic_DNA"/>
</dbReference>
<name>A0AAC9VWS9_9MYCO</name>
<proteinExistence type="predicted"/>
<sequence length="144" mass="15523">MPDADVTEETTEETPTEQAETPTETEQTPDAEPDTFDRPYVEKIRKESAGYRDRAKTAEARVDELAHALFSARVAATGKLADPTDLAFDAEALDDAAKLATAIDALLESKPHLQARRPTGSVGQGIKGDTAPVFSLLDRLKGKV</sequence>
<dbReference type="RefSeq" id="WP_095577490.1">
    <property type="nucleotide sequence ID" value="NZ_CP023147.1"/>
</dbReference>
<organism evidence="2 3">
    <name type="scientific">Mycobacterium marseillense</name>
    <dbReference type="NCBI Taxonomy" id="701042"/>
    <lineage>
        <taxon>Bacteria</taxon>
        <taxon>Bacillati</taxon>
        <taxon>Actinomycetota</taxon>
        <taxon>Actinomycetes</taxon>
        <taxon>Mycobacteriales</taxon>
        <taxon>Mycobacteriaceae</taxon>
        <taxon>Mycobacterium</taxon>
        <taxon>Mycobacterium avium complex (MAC)</taxon>
    </lineage>
</organism>
<protein>
    <recommendedName>
        <fullName evidence="4">Scaffolding protein</fullName>
    </recommendedName>
</protein>
<feature type="region of interest" description="Disordered" evidence="1">
    <location>
        <begin position="110"/>
        <end position="129"/>
    </location>
</feature>
<feature type="compositionally biased region" description="Acidic residues" evidence="1">
    <location>
        <begin position="1"/>
        <end position="15"/>
    </location>
</feature>
<accession>A0AAC9VWS9</accession>
<evidence type="ECO:0000313" key="2">
    <source>
        <dbReference type="EMBL" id="ASW91273.1"/>
    </source>
</evidence>
<dbReference type="Proteomes" id="UP000216246">
    <property type="component" value="Chromosome"/>
</dbReference>
<evidence type="ECO:0000313" key="3">
    <source>
        <dbReference type="Proteomes" id="UP000216246"/>
    </source>
</evidence>
<dbReference type="KEGG" id="mmal:CKJ54_16375"/>
<reference evidence="2 3" key="1">
    <citation type="submission" date="2017-08" db="EMBL/GenBank/DDBJ databases">
        <title>Phylogentic analysis of Mycobacterium avium complex whole genomes.</title>
        <authorList>
            <person name="Caverly L.J."/>
            <person name="Spilker T."/>
            <person name="LiPuma J."/>
        </authorList>
    </citation>
    <scope>NUCLEOTIDE SEQUENCE [LARGE SCALE GENOMIC DNA]</scope>
    <source>
        <strain evidence="2 3">FLAC0026</strain>
    </source>
</reference>
<gene>
    <name evidence="2" type="ORF">CKJ54_16375</name>
</gene>
<evidence type="ECO:0000256" key="1">
    <source>
        <dbReference type="SAM" id="MobiDB-lite"/>
    </source>
</evidence>
<feature type="compositionally biased region" description="Basic and acidic residues" evidence="1">
    <location>
        <begin position="35"/>
        <end position="55"/>
    </location>
</feature>
<evidence type="ECO:0008006" key="4">
    <source>
        <dbReference type="Google" id="ProtNLM"/>
    </source>
</evidence>
<feature type="region of interest" description="Disordered" evidence="1">
    <location>
        <begin position="1"/>
        <end position="55"/>
    </location>
</feature>